<gene>
    <name evidence="2" type="ORF">CSA56_03220</name>
</gene>
<evidence type="ECO:0000313" key="3">
    <source>
        <dbReference type="Proteomes" id="UP000230821"/>
    </source>
</evidence>
<dbReference type="PANTHER" id="PTHR18964">
    <property type="entry name" value="ROK (REPRESSOR, ORF, KINASE) FAMILY"/>
    <property type="match status" value="1"/>
</dbReference>
<dbReference type="EMBL" id="PDSK01000036">
    <property type="protein sequence ID" value="PIE35676.1"/>
    <property type="molecule type" value="Genomic_DNA"/>
</dbReference>
<reference evidence="2 3" key="1">
    <citation type="submission" date="2017-10" db="EMBL/GenBank/DDBJ databases">
        <title>Novel microbial diversity and functional potential in the marine mammal oral microbiome.</title>
        <authorList>
            <person name="Dudek N.K."/>
            <person name="Sun C.L."/>
            <person name="Burstein D."/>
            <person name="Kantor R.S."/>
            <person name="Aliaga Goltsman D.S."/>
            <person name="Bik E.M."/>
            <person name="Thomas B.C."/>
            <person name="Banfield J.F."/>
            <person name="Relman D.A."/>
        </authorList>
    </citation>
    <scope>NUCLEOTIDE SEQUENCE [LARGE SCALE GENOMIC DNA]</scope>
    <source>
        <strain evidence="2">DOLJORAL78_47_16</strain>
    </source>
</reference>
<name>A0A2G6KJ24_9BACT</name>
<evidence type="ECO:0008006" key="4">
    <source>
        <dbReference type="Google" id="ProtNLM"/>
    </source>
</evidence>
<sequence>MEKLLCGVDLGGTKLALVLTNEGGQIQDKLVVYDHATKSDGDITDYICDLLEKLLLRNEVSDADLEGIGVCFPGHVRYREGMTITTSNLQGFKNFPLHQKILQRFQTRVLVDNDANAQTYAEFLYGAGKGYDDMLFMTVSSGIGGGIVIDRKLFRGKTGTAGEFGHMIIDPRSTIQCGCGNYGCLMGCAGGLALPQILKKYLDLGHKTNVEIKNPSEFDGRMLKAGLDNNDTLCRAIVSEYANYLGIGLYNLFQIFNPPLIVLGGGLMKLGDKFFANIQKCFYELVRDMLYDDIQITRSHLEEDAGVIGAAALLLE</sequence>
<dbReference type="Gene3D" id="3.30.420.40">
    <property type="match status" value="2"/>
</dbReference>
<dbReference type="Proteomes" id="UP000230821">
    <property type="component" value="Unassembled WGS sequence"/>
</dbReference>
<dbReference type="PROSITE" id="PS01125">
    <property type="entry name" value="ROK"/>
    <property type="match status" value="1"/>
</dbReference>
<organism evidence="2 3">
    <name type="scientific">candidate division KSB3 bacterium</name>
    <dbReference type="NCBI Taxonomy" id="2044937"/>
    <lineage>
        <taxon>Bacteria</taxon>
        <taxon>candidate division KSB3</taxon>
    </lineage>
</organism>
<dbReference type="CDD" id="cd23763">
    <property type="entry name" value="ASKHA_ATPase_ROK"/>
    <property type="match status" value="1"/>
</dbReference>
<evidence type="ECO:0000313" key="2">
    <source>
        <dbReference type="EMBL" id="PIE35676.1"/>
    </source>
</evidence>
<dbReference type="SUPFAM" id="SSF53067">
    <property type="entry name" value="Actin-like ATPase domain"/>
    <property type="match status" value="1"/>
</dbReference>
<protein>
    <recommendedName>
        <fullName evidence="4">Glucokinase</fullName>
    </recommendedName>
</protein>
<dbReference type="InterPro" id="IPR043129">
    <property type="entry name" value="ATPase_NBD"/>
</dbReference>
<proteinExistence type="inferred from homology"/>
<dbReference type="PANTHER" id="PTHR18964:SF149">
    <property type="entry name" value="BIFUNCTIONAL UDP-N-ACETYLGLUCOSAMINE 2-EPIMERASE_N-ACETYLMANNOSAMINE KINASE"/>
    <property type="match status" value="1"/>
</dbReference>
<accession>A0A2G6KJ24</accession>
<dbReference type="InterPro" id="IPR000600">
    <property type="entry name" value="ROK"/>
</dbReference>
<dbReference type="InterPro" id="IPR049874">
    <property type="entry name" value="ROK_cs"/>
</dbReference>
<comment type="similarity">
    <text evidence="1">Belongs to the ROK (NagC/XylR) family.</text>
</comment>
<dbReference type="Pfam" id="PF00480">
    <property type="entry name" value="ROK"/>
    <property type="match status" value="1"/>
</dbReference>
<comment type="caution">
    <text evidence="2">The sequence shown here is derived from an EMBL/GenBank/DDBJ whole genome shotgun (WGS) entry which is preliminary data.</text>
</comment>
<dbReference type="AlphaFoldDB" id="A0A2G6KJ24"/>
<evidence type="ECO:0000256" key="1">
    <source>
        <dbReference type="ARBA" id="ARBA00006479"/>
    </source>
</evidence>